<keyword evidence="2" id="KW-0472">Membrane</keyword>
<feature type="transmembrane region" description="Helical" evidence="2">
    <location>
        <begin position="43"/>
        <end position="63"/>
    </location>
</feature>
<comment type="caution">
    <text evidence="3">The sequence shown here is derived from an EMBL/GenBank/DDBJ whole genome shotgun (WGS) entry which is preliminary data.</text>
</comment>
<evidence type="ECO:0000313" key="5">
    <source>
        <dbReference type="Proteomes" id="UP000663860"/>
    </source>
</evidence>
<name>A0A815E0A2_9BILA</name>
<evidence type="ECO:0000256" key="1">
    <source>
        <dbReference type="ARBA" id="ARBA00010090"/>
    </source>
</evidence>
<dbReference type="Pfam" id="PF05461">
    <property type="entry name" value="ApoL"/>
    <property type="match status" value="1"/>
</dbReference>
<dbReference type="PANTHER" id="PTHR14096">
    <property type="entry name" value="APOLIPOPROTEIN L"/>
    <property type="match status" value="1"/>
</dbReference>
<dbReference type="GO" id="GO:0006869">
    <property type="term" value="P:lipid transport"/>
    <property type="evidence" value="ECO:0007669"/>
    <property type="project" value="InterPro"/>
</dbReference>
<dbReference type="PANTHER" id="PTHR14096:SF28">
    <property type="entry name" value="APOLIPOPROTEIN L, 1-RELATED"/>
    <property type="match status" value="1"/>
</dbReference>
<dbReference type="EMBL" id="CAJNOE010000668">
    <property type="protein sequence ID" value="CAF1304934.1"/>
    <property type="molecule type" value="Genomic_DNA"/>
</dbReference>
<keyword evidence="2" id="KW-1133">Transmembrane helix</keyword>
<protein>
    <submittedName>
        <fullName evidence="3">Uncharacterized protein</fullName>
    </submittedName>
</protein>
<reference evidence="3" key="1">
    <citation type="submission" date="2021-02" db="EMBL/GenBank/DDBJ databases">
        <authorList>
            <person name="Nowell W R."/>
        </authorList>
    </citation>
    <scope>NUCLEOTIDE SEQUENCE</scope>
</reference>
<dbReference type="GO" id="GO:0008289">
    <property type="term" value="F:lipid binding"/>
    <property type="evidence" value="ECO:0007669"/>
    <property type="project" value="InterPro"/>
</dbReference>
<gene>
    <name evidence="3" type="ORF">IZO911_LOCUS34274</name>
    <name evidence="4" type="ORF">KXQ929_LOCUS4614</name>
</gene>
<dbReference type="EMBL" id="CAJOBB010000160">
    <property type="protein sequence ID" value="CAF3590807.1"/>
    <property type="molecule type" value="Genomic_DNA"/>
</dbReference>
<dbReference type="AlphaFoldDB" id="A0A815E0A2"/>
<dbReference type="GO" id="GO:0005576">
    <property type="term" value="C:extracellular region"/>
    <property type="evidence" value="ECO:0007669"/>
    <property type="project" value="InterPro"/>
</dbReference>
<dbReference type="Proteomes" id="UP000663868">
    <property type="component" value="Unassembled WGS sequence"/>
</dbReference>
<comment type="similarity">
    <text evidence="1">Belongs to the apolipoprotein L family.</text>
</comment>
<feature type="transmembrane region" description="Helical" evidence="2">
    <location>
        <begin position="69"/>
        <end position="90"/>
    </location>
</feature>
<evidence type="ECO:0000256" key="2">
    <source>
        <dbReference type="SAM" id="Phobius"/>
    </source>
</evidence>
<dbReference type="GO" id="GO:0042157">
    <property type="term" value="P:lipoprotein metabolic process"/>
    <property type="evidence" value="ECO:0007669"/>
    <property type="project" value="InterPro"/>
</dbReference>
<keyword evidence="2" id="KW-0812">Transmembrane</keyword>
<evidence type="ECO:0000313" key="3">
    <source>
        <dbReference type="EMBL" id="CAF1304934.1"/>
    </source>
</evidence>
<dbReference type="GO" id="GO:0016020">
    <property type="term" value="C:membrane"/>
    <property type="evidence" value="ECO:0007669"/>
    <property type="project" value="TreeGrafter"/>
</dbReference>
<accession>A0A815E0A2</accession>
<proteinExistence type="inferred from homology"/>
<evidence type="ECO:0000313" key="4">
    <source>
        <dbReference type="EMBL" id="CAF3590807.1"/>
    </source>
</evidence>
<organism evidence="3 5">
    <name type="scientific">Adineta steineri</name>
    <dbReference type="NCBI Taxonomy" id="433720"/>
    <lineage>
        <taxon>Eukaryota</taxon>
        <taxon>Metazoa</taxon>
        <taxon>Spiralia</taxon>
        <taxon>Gnathifera</taxon>
        <taxon>Rotifera</taxon>
        <taxon>Eurotatoria</taxon>
        <taxon>Bdelloidea</taxon>
        <taxon>Adinetida</taxon>
        <taxon>Adinetidae</taxon>
        <taxon>Adineta</taxon>
    </lineage>
</organism>
<dbReference type="Proteomes" id="UP000663860">
    <property type="component" value="Unassembled WGS sequence"/>
</dbReference>
<dbReference type="InterPro" id="IPR008405">
    <property type="entry name" value="ApoL"/>
</dbReference>
<sequence>MGIQNYPEIIEQFIQGRREVIARIIQIADKLDEHHRNVKITKVVTGSTGIFGSVVAVGSLLLAVPTGGLSVVAFIGGGLLGAASTIAHVGSGITENILTRISLKDLQAICQIDERNFIRLNDFLTEQIRILQNENPFPRAVHSKTFVITAPLSSINLVCSVLRVTQGAKLTVKTIRNIGRASIVLNLITLPAEVYDLVVDAKELHQNKPCKLSVELRLLVDTLSQQLLNVQEYLQNFLENAN</sequence>